<dbReference type="Proteomes" id="UP000269945">
    <property type="component" value="Unassembled WGS sequence"/>
</dbReference>
<organism evidence="1 2">
    <name type="scientific">Gulo gulo</name>
    <name type="common">Wolverine</name>
    <name type="synonym">Gluton</name>
    <dbReference type="NCBI Taxonomy" id="48420"/>
    <lineage>
        <taxon>Eukaryota</taxon>
        <taxon>Metazoa</taxon>
        <taxon>Chordata</taxon>
        <taxon>Craniata</taxon>
        <taxon>Vertebrata</taxon>
        <taxon>Euteleostomi</taxon>
        <taxon>Mammalia</taxon>
        <taxon>Eutheria</taxon>
        <taxon>Laurasiatheria</taxon>
        <taxon>Carnivora</taxon>
        <taxon>Caniformia</taxon>
        <taxon>Musteloidea</taxon>
        <taxon>Mustelidae</taxon>
        <taxon>Guloninae</taxon>
        <taxon>Gulo</taxon>
    </lineage>
</organism>
<evidence type="ECO:0000313" key="2">
    <source>
        <dbReference type="Proteomes" id="UP000269945"/>
    </source>
</evidence>
<keyword evidence="2" id="KW-1185">Reference proteome</keyword>
<gene>
    <name evidence="1" type="ORF">BN2614_LOCUS2</name>
</gene>
<dbReference type="EMBL" id="CYRY02006143">
    <property type="protein sequence ID" value="VCW70649.1"/>
    <property type="molecule type" value="Genomic_DNA"/>
</dbReference>
<sequence>MQLRHPPPDTALGLGGCGLRAHTAEGSQLLSHEKPRLSIFRLSFPCSEDSCLSKTTCETATHLLISGQRPPRALRRRGQKSEHEVPVRTRRLVMADNPPRVCGNQPPPLARPLLRLMSRCWFLQGLGVPSVEAAAFPQQTPRCCKQGADLGGLSRTPAPHGRDT</sequence>
<accession>A0A9X9LKV8</accession>
<comment type="caution">
    <text evidence="1">The sequence shown here is derived from an EMBL/GenBank/DDBJ whole genome shotgun (WGS) entry which is preliminary data.</text>
</comment>
<protein>
    <submittedName>
        <fullName evidence="1">Uncharacterized protein</fullName>
    </submittedName>
</protein>
<proteinExistence type="predicted"/>
<name>A0A9X9LKV8_GULGU</name>
<dbReference type="AlphaFoldDB" id="A0A9X9LKV8"/>
<reference evidence="1 2" key="1">
    <citation type="submission" date="2018-10" db="EMBL/GenBank/DDBJ databases">
        <authorList>
            <person name="Ekblom R."/>
            <person name="Jareborg N."/>
        </authorList>
    </citation>
    <scope>NUCLEOTIDE SEQUENCE [LARGE SCALE GENOMIC DNA]</scope>
    <source>
        <tissue evidence="1">Muscle</tissue>
    </source>
</reference>
<evidence type="ECO:0000313" key="1">
    <source>
        <dbReference type="EMBL" id="VCW70649.1"/>
    </source>
</evidence>